<protein>
    <submittedName>
        <fullName evidence="2">Uncharacterized protein</fullName>
    </submittedName>
</protein>
<keyword evidence="1" id="KW-0812">Transmembrane</keyword>
<dbReference type="InterPro" id="IPR011044">
    <property type="entry name" value="Quino_amine_DH_bsu"/>
</dbReference>
<evidence type="ECO:0000313" key="2">
    <source>
        <dbReference type="EMBL" id="OGZ68623.1"/>
    </source>
</evidence>
<dbReference type="InterPro" id="IPR013211">
    <property type="entry name" value="LVIVD"/>
</dbReference>
<dbReference type="Pfam" id="PF08309">
    <property type="entry name" value="LVIVD"/>
    <property type="match status" value="2"/>
</dbReference>
<dbReference type="Proteomes" id="UP000176421">
    <property type="component" value="Unassembled WGS sequence"/>
</dbReference>
<dbReference type="AlphaFoldDB" id="A0A1G2I1H4"/>
<evidence type="ECO:0000313" key="3">
    <source>
        <dbReference type="Proteomes" id="UP000176421"/>
    </source>
</evidence>
<evidence type="ECO:0000256" key="1">
    <source>
        <dbReference type="SAM" id="Phobius"/>
    </source>
</evidence>
<feature type="transmembrane region" description="Helical" evidence="1">
    <location>
        <begin position="21"/>
        <end position="43"/>
    </location>
</feature>
<keyword evidence="1" id="KW-1133">Transmembrane helix</keyword>
<dbReference type="STRING" id="1802206.A3D35_01205"/>
<dbReference type="SUPFAM" id="SSF50969">
    <property type="entry name" value="YVTN repeat-like/Quinoprotein amine dehydrogenase"/>
    <property type="match status" value="1"/>
</dbReference>
<reference evidence="2 3" key="1">
    <citation type="journal article" date="2016" name="Nat. Commun.">
        <title>Thousands of microbial genomes shed light on interconnected biogeochemical processes in an aquifer system.</title>
        <authorList>
            <person name="Anantharaman K."/>
            <person name="Brown C.T."/>
            <person name="Hug L.A."/>
            <person name="Sharon I."/>
            <person name="Castelle C.J."/>
            <person name="Probst A.J."/>
            <person name="Thomas B.C."/>
            <person name="Singh A."/>
            <person name="Wilkins M.J."/>
            <person name="Karaoz U."/>
            <person name="Brodie E.L."/>
            <person name="Williams K.H."/>
            <person name="Hubbard S.S."/>
            <person name="Banfield J.F."/>
        </authorList>
    </citation>
    <scope>NUCLEOTIDE SEQUENCE [LARGE SCALE GENOMIC DNA]</scope>
</reference>
<name>A0A1G2I1H4_9BACT</name>
<gene>
    <name evidence="2" type="ORF">A3D35_01205</name>
</gene>
<comment type="caution">
    <text evidence="2">The sequence shown here is derived from an EMBL/GenBank/DDBJ whole genome shotgun (WGS) entry which is preliminary data.</text>
</comment>
<dbReference type="EMBL" id="MHOS01000019">
    <property type="protein sequence ID" value="OGZ68623.1"/>
    <property type="molecule type" value="Genomic_DNA"/>
</dbReference>
<proteinExistence type="predicted"/>
<sequence>MLHCDKKTKPKKGCESNVLQRGVSTLEILIAMALIILVISYVIPLSSQAQDSSVNTQTNQEALYKARDLLEEARASANEDFNLVNPKSPSQDDIYTKSLEVEMVDLFTKKVSGYVTWNGNTSVNLTTLITNPKEIHGGNTCSSILSGNWINLSKAEYVLGADLPITSIKTFNKKMYVTVNNTSSNNANAFFVLDISNPMSPSLIASLDNAPVSSGLNDVAIDGNHYAYVANGYGAPFSTCSVEPSCSQLQVIDLNTMSVVTNYKVPNITGDGGQGVGNKVFYKDGVVYLGLAKAGGSTGEFVIIDVGGGSKPLASPLNPILISSYEIDSGVNDIFVKDKYVYVASPDDQELKILNTNDLTYPLLVGGFNAPDGGGSNGNGKSLKLVGNKLYLGRTLLSGYEFYILDNSNPATNHMPPLGFKDIKNGANSTSVNRIIIRDYLAFLITNEELQIWKINDPGSITQYANPLTLPSSSQGTTADCEGNYIYVGSQGSDNKGYISIITGS</sequence>
<organism evidence="2 3">
    <name type="scientific">Candidatus Staskawiczbacteria bacterium RIFCSPHIGHO2_02_FULL_34_9</name>
    <dbReference type="NCBI Taxonomy" id="1802206"/>
    <lineage>
        <taxon>Bacteria</taxon>
        <taxon>Candidatus Staskawicziibacteriota</taxon>
    </lineage>
</organism>
<accession>A0A1G2I1H4</accession>
<keyword evidence="1" id="KW-0472">Membrane</keyword>